<accession>A0A9Q3P9U7</accession>
<keyword evidence="2" id="KW-1185">Reference proteome</keyword>
<reference evidence="1" key="1">
    <citation type="submission" date="2021-03" db="EMBL/GenBank/DDBJ databases">
        <title>Draft genome sequence of rust myrtle Austropuccinia psidii MF-1, a brazilian biotype.</title>
        <authorList>
            <person name="Quecine M.C."/>
            <person name="Pachon D.M.R."/>
            <person name="Bonatelli M.L."/>
            <person name="Correr F.H."/>
            <person name="Franceschini L.M."/>
            <person name="Leite T.F."/>
            <person name="Margarido G.R.A."/>
            <person name="Almeida C.A."/>
            <person name="Ferrarezi J.A."/>
            <person name="Labate C.A."/>
        </authorList>
    </citation>
    <scope>NUCLEOTIDE SEQUENCE</scope>
    <source>
        <strain evidence="1">MF-1</strain>
    </source>
</reference>
<protein>
    <submittedName>
        <fullName evidence="1">Uncharacterized protein</fullName>
    </submittedName>
</protein>
<name>A0A9Q3P9U7_9BASI</name>
<dbReference type="OrthoDB" id="2152029at2759"/>
<evidence type="ECO:0000313" key="2">
    <source>
        <dbReference type="Proteomes" id="UP000765509"/>
    </source>
</evidence>
<dbReference type="Proteomes" id="UP000765509">
    <property type="component" value="Unassembled WGS sequence"/>
</dbReference>
<dbReference type="EMBL" id="AVOT02060882">
    <property type="protein sequence ID" value="MBW0554253.1"/>
    <property type="molecule type" value="Genomic_DNA"/>
</dbReference>
<comment type="caution">
    <text evidence="1">The sequence shown here is derived from an EMBL/GenBank/DDBJ whole genome shotgun (WGS) entry which is preliminary data.</text>
</comment>
<gene>
    <name evidence="1" type="ORF">O181_093968</name>
</gene>
<sequence length="115" mass="13173">MATPTPYTEQRSNTLPRRVDISSQILTPLHQEAPRNMVPTVTIVAKDYNLWFDGNEVERFIKVEDIGEIEGAIGREIARQITFLTTDEENRSHIEGIPGYEMADGDQLKVDMKRR</sequence>
<dbReference type="AlphaFoldDB" id="A0A9Q3P9U7"/>
<evidence type="ECO:0000313" key="1">
    <source>
        <dbReference type="EMBL" id="MBW0554253.1"/>
    </source>
</evidence>
<organism evidence="1 2">
    <name type="scientific">Austropuccinia psidii MF-1</name>
    <dbReference type="NCBI Taxonomy" id="1389203"/>
    <lineage>
        <taxon>Eukaryota</taxon>
        <taxon>Fungi</taxon>
        <taxon>Dikarya</taxon>
        <taxon>Basidiomycota</taxon>
        <taxon>Pucciniomycotina</taxon>
        <taxon>Pucciniomycetes</taxon>
        <taxon>Pucciniales</taxon>
        <taxon>Sphaerophragmiaceae</taxon>
        <taxon>Austropuccinia</taxon>
    </lineage>
</organism>
<proteinExistence type="predicted"/>